<name>A0A829MJS4_9MYCO</name>
<gene>
    <name evidence="1" type="ORF">L833_1487</name>
</gene>
<dbReference type="EMBL" id="AYTF01000001">
    <property type="protein sequence ID" value="ESV64103.1"/>
    <property type="molecule type" value="Genomic_DNA"/>
</dbReference>
<evidence type="ECO:0000313" key="2">
    <source>
        <dbReference type="Proteomes" id="UP000018502"/>
    </source>
</evidence>
<reference evidence="1 2" key="1">
    <citation type="journal article" date="2014" name="Emerg. Infect. Dis.">
        <title>High-level Relatedness among Mycobacterium abscessus subsp. massiliense Strains from Widely Separated Outbreaks.</title>
        <authorList>
            <person name="Tettelin H."/>
            <person name="Davidson R.M."/>
            <person name="Agrawal S."/>
            <person name="Aitken M.L."/>
            <person name="Shallom S."/>
            <person name="Hasan N.A."/>
            <person name="Strong M."/>
            <person name="Nogueira de Moura V.C."/>
            <person name="De Groote M.A."/>
            <person name="Duarte R.S."/>
            <person name="Hine E."/>
            <person name="Parankush S."/>
            <person name="Su Q."/>
            <person name="Daugherty S.C."/>
            <person name="Fraser C.M."/>
            <person name="Brown-Elliott B.A."/>
            <person name="Wallace R.J.Jr."/>
            <person name="Holland S.M."/>
            <person name="Sampaio E.P."/>
            <person name="Olivier K.N."/>
            <person name="Jackson M."/>
            <person name="Zelazny A.M."/>
        </authorList>
    </citation>
    <scope>NUCLEOTIDE SEQUENCE [LARGE SCALE GENOMIC DNA]</scope>
    <source>
        <strain evidence="1 2">MAB_091912_2446</strain>
    </source>
</reference>
<dbReference type="AlphaFoldDB" id="A0A829MJS4"/>
<accession>A0A829MJS4</accession>
<dbReference type="Proteomes" id="UP000018502">
    <property type="component" value="Unassembled WGS sequence"/>
</dbReference>
<sequence>MNGERICEVCGIEIEELAWQHTPLPEGASAFEVLVFPVAACGPYSIALTPNASTESEAWTVSFPSHGFREFREPEISSDRIHPVLHAVRCPCFVTKP</sequence>
<evidence type="ECO:0000313" key="1">
    <source>
        <dbReference type="EMBL" id="ESV64103.1"/>
    </source>
</evidence>
<comment type="caution">
    <text evidence="1">The sequence shown here is derived from an EMBL/GenBank/DDBJ whole genome shotgun (WGS) entry which is preliminary data.</text>
</comment>
<organism evidence="1 2">
    <name type="scientific">Mycobacteroides abscessus MAB_091912_2446</name>
    <dbReference type="NCBI Taxonomy" id="1335414"/>
    <lineage>
        <taxon>Bacteria</taxon>
        <taxon>Bacillati</taxon>
        <taxon>Actinomycetota</taxon>
        <taxon>Actinomycetes</taxon>
        <taxon>Mycobacteriales</taxon>
        <taxon>Mycobacteriaceae</taxon>
        <taxon>Mycobacteroides</taxon>
        <taxon>Mycobacteroides abscessus</taxon>
    </lineage>
</organism>
<proteinExistence type="predicted"/>
<protein>
    <submittedName>
        <fullName evidence="1">Uncharacterized protein</fullName>
    </submittedName>
</protein>